<dbReference type="AlphaFoldDB" id="A0A433Q9Q2"/>
<keyword evidence="2" id="KW-0812">Transmembrane</keyword>
<feature type="region of interest" description="Disordered" evidence="1">
    <location>
        <begin position="547"/>
        <end position="567"/>
    </location>
</feature>
<reference evidence="4 5" key="1">
    <citation type="journal article" date="2018" name="New Phytol.">
        <title>Phylogenomics of Endogonaceae and evolution of mycorrhizas within Mucoromycota.</title>
        <authorList>
            <person name="Chang Y."/>
            <person name="Desiro A."/>
            <person name="Na H."/>
            <person name="Sandor L."/>
            <person name="Lipzen A."/>
            <person name="Clum A."/>
            <person name="Barry K."/>
            <person name="Grigoriev I.V."/>
            <person name="Martin F.M."/>
            <person name="Stajich J.E."/>
            <person name="Smith M.E."/>
            <person name="Bonito G."/>
            <person name="Spatafora J.W."/>
        </authorList>
    </citation>
    <scope>NUCLEOTIDE SEQUENCE [LARGE SCALE GENOMIC DNA]</scope>
    <source>
        <strain evidence="4 5">AD002</strain>
    </source>
</reference>
<feature type="transmembrane region" description="Helical" evidence="2">
    <location>
        <begin position="605"/>
        <end position="627"/>
    </location>
</feature>
<evidence type="ECO:0000256" key="2">
    <source>
        <dbReference type="SAM" id="Phobius"/>
    </source>
</evidence>
<organism evidence="4 5">
    <name type="scientific">Jimgerdemannia flammicorona</name>
    <dbReference type="NCBI Taxonomy" id="994334"/>
    <lineage>
        <taxon>Eukaryota</taxon>
        <taxon>Fungi</taxon>
        <taxon>Fungi incertae sedis</taxon>
        <taxon>Mucoromycota</taxon>
        <taxon>Mucoromycotina</taxon>
        <taxon>Endogonomycetes</taxon>
        <taxon>Endogonales</taxon>
        <taxon>Endogonaceae</taxon>
        <taxon>Jimgerdemannia</taxon>
    </lineage>
</organism>
<keyword evidence="2" id="KW-1133">Transmembrane helix</keyword>
<evidence type="ECO:0000313" key="4">
    <source>
        <dbReference type="EMBL" id="RUS26513.1"/>
    </source>
</evidence>
<dbReference type="InterPro" id="IPR020864">
    <property type="entry name" value="MACPF"/>
</dbReference>
<accession>A0A433Q9Q2</accession>
<evidence type="ECO:0000313" key="5">
    <source>
        <dbReference type="Proteomes" id="UP000274822"/>
    </source>
</evidence>
<dbReference type="PROSITE" id="PS51412">
    <property type="entry name" value="MACPF_2"/>
    <property type="match status" value="1"/>
</dbReference>
<proteinExistence type="predicted"/>
<gene>
    <name evidence="4" type="ORF">BC938DRAFT_470666</name>
</gene>
<feature type="transmembrane region" description="Helical" evidence="2">
    <location>
        <begin position="579"/>
        <end position="599"/>
    </location>
</feature>
<comment type="caution">
    <text evidence="4">The sequence shown here is derived from an EMBL/GenBank/DDBJ whole genome shotgun (WGS) entry which is preliminary data.</text>
</comment>
<name>A0A433Q9Q2_9FUNG</name>
<dbReference type="Proteomes" id="UP000274822">
    <property type="component" value="Unassembled WGS sequence"/>
</dbReference>
<dbReference type="EMBL" id="RBNJ01010287">
    <property type="protein sequence ID" value="RUS26513.1"/>
    <property type="molecule type" value="Genomic_DNA"/>
</dbReference>
<keyword evidence="5" id="KW-1185">Reference proteome</keyword>
<sequence>MLFAIRFTIFERTIDLNRPNVVFVLTHIGLIQKKKLQTTLTEQRSAIRKMGQRILGLSREDIRIVEVENDCKDYEYEKKGDWFVQPNDELFPLNLFDTLQKLAERSHDDVGREAMALYFSNRGAAAVQLGHEVKEDDIQQDPDAIKEIDELKGYFERIVVDCKKSEIRRMLDEQVKNMGKDDPLRQDADVLAILLHVKGISSIADLPKSMSEFAEFFDNMHMSPQMAGLVKKSFGINQQKLSSDLVVGYSYNPKKDCPTANPVFNLGEYKETGINFSLPEFVQAVKACETVGDTTKTGTQKEYHDKRMIDLGIFSNSSAEDLHISVDEEHNVTNSNKRTTELNNTQVVDERRIFKLSIDPIKTPLSEEFKMALRQLPTTYEPHEYDNAAKWDAFFERWGTHSIIGAYGGGMMVITKMENKTTADSNVGSSARPKLSVDFWFGNTDAQGNAQQSNPKKFAKTDSSENIRFYGGNDKYHSASVNHWNEKSHECWIDSIRTNPAVLTRDLTVVPFSLLTDSDPEYRSLTNAMVAATKALLGSNAQVDARLVTSDPSEKEEDTPSTREDATNQISLARDLLRLMGMGTTIFGTSVTAFGLLSVARAVSFAGLAVPGVGGLATLVGIVIWLYSRCLNNKIQLNTA</sequence>
<feature type="domain" description="MACPF" evidence="3">
    <location>
        <begin position="230"/>
        <end position="547"/>
    </location>
</feature>
<evidence type="ECO:0000256" key="1">
    <source>
        <dbReference type="SAM" id="MobiDB-lite"/>
    </source>
</evidence>
<dbReference type="Pfam" id="PF01823">
    <property type="entry name" value="MACPF"/>
    <property type="match status" value="1"/>
</dbReference>
<keyword evidence="2" id="KW-0472">Membrane</keyword>
<evidence type="ECO:0000259" key="3">
    <source>
        <dbReference type="PROSITE" id="PS51412"/>
    </source>
</evidence>
<protein>
    <submittedName>
        <fullName evidence="4">MAC/Perforin domain-containing protein</fullName>
    </submittedName>
</protein>